<comment type="caution">
    <text evidence="2">The sequence shown here is derived from an EMBL/GenBank/DDBJ whole genome shotgun (WGS) entry which is preliminary data.</text>
</comment>
<sequence length="187" mass="19972">MYRVASLLTYCSTNKSTCFPGAWYTRPGRYDASTGPLYIPSTPPQQTSHSICQDSEGAPVRTVTQVGGTAMILCPQAFDSPLAPIPSASTPDVGTALDAYKSLGATMLHEITHMVLRTRDLAYGSAGARLVAKVGGGHKAQSNADSWAFYALACLMEKRAWTEGFAQPVDDYGKEGPTGKRAVEFDV</sequence>
<dbReference type="SUPFAM" id="SSF55486">
    <property type="entry name" value="Metalloproteases ('zincins'), catalytic domain"/>
    <property type="match status" value="1"/>
</dbReference>
<evidence type="ECO:0000259" key="1">
    <source>
        <dbReference type="Pfam" id="PF14521"/>
    </source>
</evidence>
<dbReference type="AlphaFoldDB" id="A0A7C8I9W6"/>
<dbReference type="InterPro" id="IPR024079">
    <property type="entry name" value="MetalloPept_cat_dom_sf"/>
</dbReference>
<gene>
    <name evidence="2" type="ORF">BDV95DRAFT_573034</name>
</gene>
<evidence type="ECO:0000313" key="3">
    <source>
        <dbReference type="Proteomes" id="UP000481861"/>
    </source>
</evidence>
<accession>A0A7C8I9W6</accession>
<dbReference type="Gene3D" id="3.40.390.10">
    <property type="entry name" value="Collagenase (Catalytic Domain)"/>
    <property type="match status" value="1"/>
</dbReference>
<reference evidence="2 3" key="1">
    <citation type="submission" date="2020-01" db="EMBL/GenBank/DDBJ databases">
        <authorList>
            <consortium name="DOE Joint Genome Institute"/>
            <person name="Haridas S."/>
            <person name="Albert R."/>
            <person name="Binder M."/>
            <person name="Bloem J."/>
            <person name="Labutti K."/>
            <person name="Salamov A."/>
            <person name="Andreopoulos B."/>
            <person name="Baker S.E."/>
            <person name="Barry K."/>
            <person name="Bills G."/>
            <person name="Bluhm B.H."/>
            <person name="Cannon C."/>
            <person name="Castanera R."/>
            <person name="Culley D.E."/>
            <person name="Daum C."/>
            <person name="Ezra D."/>
            <person name="Gonzalez J.B."/>
            <person name="Henrissat B."/>
            <person name="Kuo A."/>
            <person name="Liang C."/>
            <person name="Lipzen A."/>
            <person name="Lutzoni F."/>
            <person name="Magnuson J."/>
            <person name="Mondo S."/>
            <person name="Nolan M."/>
            <person name="Ohm R."/>
            <person name="Pangilinan J."/>
            <person name="Park H.-J.H."/>
            <person name="Ramirez L."/>
            <person name="Alfaro M."/>
            <person name="Sun H."/>
            <person name="Tritt A."/>
            <person name="Yoshinaga Y."/>
            <person name="Zwiers L.-H.L."/>
            <person name="Turgeon B.G."/>
            <person name="Goodwin S.B."/>
            <person name="Spatafora J.W."/>
            <person name="Crous P.W."/>
            <person name="Grigoriev I.V."/>
        </authorList>
    </citation>
    <scope>NUCLEOTIDE SEQUENCE [LARGE SCALE GENOMIC DNA]</scope>
    <source>
        <strain evidence="2 3">CBS 611.86</strain>
    </source>
</reference>
<evidence type="ECO:0000313" key="2">
    <source>
        <dbReference type="EMBL" id="KAF2870993.1"/>
    </source>
</evidence>
<dbReference type="InterPro" id="IPR029463">
    <property type="entry name" value="Lys_MEP"/>
</dbReference>
<keyword evidence="3" id="KW-1185">Reference proteome</keyword>
<organism evidence="2 3">
    <name type="scientific">Massariosphaeria phaeospora</name>
    <dbReference type="NCBI Taxonomy" id="100035"/>
    <lineage>
        <taxon>Eukaryota</taxon>
        <taxon>Fungi</taxon>
        <taxon>Dikarya</taxon>
        <taxon>Ascomycota</taxon>
        <taxon>Pezizomycotina</taxon>
        <taxon>Dothideomycetes</taxon>
        <taxon>Pleosporomycetidae</taxon>
        <taxon>Pleosporales</taxon>
        <taxon>Pleosporales incertae sedis</taxon>
        <taxon>Massariosphaeria</taxon>
    </lineage>
</organism>
<dbReference type="GO" id="GO:0004222">
    <property type="term" value="F:metalloendopeptidase activity"/>
    <property type="evidence" value="ECO:0007669"/>
    <property type="project" value="InterPro"/>
</dbReference>
<dbReference type="OrthoDB" id="5423821at2759"/>
<dbReference type="EMBL" id="JAADJZ010000012">
    <property type="protein sequence ID" value="KAF2870993.1"/>
    <property type="molecule type" value="Genomic_DNA"/>
</dbReference>
<name>A0A7C8I9W6_9PLEO</name>
<dbReference type="Pfam" id="PF14521">
    <property type="entry name" value="Aspzincin_M35"/>
    <property type="match status" value="1"/>
</dbReference>
<protein>
    <recommendedName>
        <fullName evidence="1">Lysine-specific metallo-endopeptidase domain-containing protein</fullName>
    </recommendedName>
</protein>
<feature type="domain" description="Lysine-specific metallo-endopeptidase" evidence="1">
    <location>
        <begin position="91"/>
        <end position="151"/>
    </location>
</feature>
<dbReference type="Proteomes" id="UP000481861">
    <property type="component" value="Unassembled WGS sequence"/>
</dbReference>
<proteinExistence type="predicted"/>